<organism evidence="2 3">
    <name type="scientific">Cellvibrio fibrivorans</name>
    <dbReference type="NCBI Taxonomy" id="126350"/>
    <lineage>
        <taxon>Bacteria</taxon>
        <taxon>Pseudomonadati</taxon>
        <taxon>Pseudomonadota</taxon>
        <taxon>Gammaproteobacteria</taxon>
        <taxon>Cellvibrionales</taxon>
        <taxon>Cellvibrionaceae</taxon>
        <taxon>Cellvibrio</taxon>
    </lineage>
</organism>
<sequence>MNNIHIAIAEVLIDIEKELRELQLWDDEMISDEALMSEQPFAIDTMTFPQWLQFIFLPRMYFIIEQRLQLPVNCGIAPMAEQYFSVLSLPSLPLIAHLKKMDTLLSVSWQSK</sequence>
<dbReference type="PANTHER" id="PTHR39586">
    <property type="entry name" value="CYTOPLASMIC PROTEIN-RELATED"/>
    <property type="match status" value="1"/>
</dbReference>
<dbReference type="PANTHER" id="PTHR39586:SF1">
    <property type="entry name" value="CYTOPLASMIC PROTEIN"/>
    <property type="match status" value="1"/>
</dbReference>
<dbReference type="Proteomes" id="UP001253595">
    <property type="component" value="Unassembled WGS sequence"/>
</dbReference>
<dbReference type="EMBL" id="JAVDVX010000003">
    <property type="protein sequence ID" value="MDR7090299.1"/>
    <property type="molecule type" value="Genomic_DNA"/>
</dbReference>
<protein>
    <submittedName>
        <fullName evidence="2">Uncharacterized protein YqcC (DUF446 family)</fullName>
    </submittedName>
</protein>
<proteinExistence type="predicted"/>
<dbReference type="InterPro" id="IPR023376">
    <property type="entry name" value="YqcC-like_dom"/>
</dbReference>
<dbReference type="InterPro" id="IPR036814">
    <property type="entry name" value="YqcC-like_sf"/>
</dbReference>
<keyword evidence="3" id="KW-1185">Reference proteome</keyword>
<comment type="caution">
    <text evidence="2">The sequence shown here is derived from an EMBL/GenBank/DDBJ whole genome shotgun (WGS) entry which is preliminary data.</text>
</comment>
<dbReference type="RefSeq" id="WP_310072506.1">
    <property type="nucleotide sequence ID" value="NZ_JAVDVX010000003.1"/>
</dbReference>
<dbReference type="Gene3D" id="1.20.1440.40">
    <property type="entry name" value="YqcC-like"/>
    <property type="match status" value="1"/>
</dbReference>
<accession>A0ABU1UYN1</accession>
<dbReference type="InterPro" id="IPR007384">
    <property type="entry name" value="UCP006257"/>
</dbReference>
<dbReference type="Pfam" id="PF04287">
    <property type="entry name" value="DUF446"/>
    <property type="match status" value="1"/>
</dbReference>
<feature type="domain" description="YqcC-like" evidence="1">
    <location>
        <begin position="8"/>
        <end position="104"/>
    </location>
</feature>
<evidence type="ECO:0000313" key="3">
    <source>
        <dbReference type="Proteomes" id="UP001253595"/>
    </source>
</evidence>
<evidence type="ECO:0000313" key="2">
    <source>
        <dbReference type="EMBL" id="MDR7090299.1"/>
    </source>
</evidence>
<dbReference type="SUPFAM" id="SSF158452">
    <property type="entry name" value="YqcC-like"/>
    <property type="match status" value="1"/>
</dbReference>
<evidence type="ECO:0000259" key="1">
    <source>
        <dbReference type="Pfam" id="PF04287"/>
    </source>
</evidence>
<name>A0ABU1UYN1_9GAMM</name>
<reference evidence="2 3" key="1">
    <citation type="submission" date="2023-07" db="EMBL/GenBank/DDBJ databases">
        <title>Sorghum-associated microbial communities from plants grown in Nebraska, USA.</title>
        <authorList>
            <person name="Schachtman D."/>
        </authorList>
    </citation>
    <scope>NUCLEOTIDE SEQUENCE [LARGE SCALE GENOMIC DNA]</scope>
    <source>
        <strain evidence="2 3">BE190</strain>
    </source>
</reference>
<gene>
    <name evidence="2" type="ORF">J2X05_002321</name>
</gene>